<gene>
    <name evidence="2" type="ORF">N7456_002303</name>
</gene>
<protein>
    <submittedName>
        <fullName evidence="2">Uncharacterized protein</fullName>
    </submittedName>
</protein>
<reference evidence="2" key="1">
    <citation type="submission" date="2022-11" db="EMBL/GenBank/DDBJ databases">
        <authorList>
            <person name="Petersen C."/>
        </authorList>
    </citation>
    <scope>NUCLEOTIDE SEQUENCE</scope>
    <source>
        <strain evidence="2">IBT 30069</strain>
    </source>
</reference>
<proteinExistence type="predicted"/>
<evidence type="ECO:0000313" key="3">
    <source>
        <dbReference type="Proteomes" id="UP001149165"/>
    </source>
</evidence>
<dbReference type="Proteomes" id="UP001149165">
    <property type="component" value="Unassembled WGS sequence"/>
</dbReference>
<evidence type="ECO:0000256" key="1">
    <source>
        <dbReference type="SAM" id="SignalP"/>
    </source>
</evidence>
<comment type="caution">
    <text evidence="2">The sequence shown here is derived from an EMBL/GenBank/DDBJ whole genome shotgun (WGS) entry which is preliminary data.</text>
</comment>
<name>A0A9W9G7U1_9EURO</name>
<feature type="chain" id="PRO_5040981395" evidence="1">
    <location>
        <begin position="23"/>
        <end position="96"/>
    </location>
</feature>
<keyword evidence="3" id="KW-1185">Reference proteome</keyword>
<dbReference type="AlphaFoldDB" id="A0A9W9G7U1"/>
<accession>A0A9W9G7U1</accession>
<organism evidence="2 3">
    <name type="scientific">Penicillium angulare</name>
    <dbReference type="NCBI Taxonomy" id="116970"/>
    <lineage>
        <taxon>Eukaryota</taxon>
        <taxon>Fungi</taxon>
        <taxon>Dikarya</taxon>
        <taxon>Ascomycota</taxon>
        <taxon>Pezizomycotina</taxon>
        <taxon>Eurotiomycetes</taxon>
        <taxon>Eurotiomycetidae</taxon>
        <taxon>Eurotiales</taxon>
        <taxon>Aspergillaceae</taxon>
        <taxon>Penicillium</taxon>
    </lineage>
</organism>
<dbReference type="OrthoDB" id="3028814at2759"/>
<reference evidence="2" key="2">
    <citation type="journal article" date="2023" name="IMA Fungus">
        <title>Comparative genomic study of the Penicillium genus elucidates a diverse pangenome and 15 lateral gene transfer events.</title>
        <authorList>
            <person name="Petersen C."/>
            <person name="Sorensen T."/>
            <person name="Nielsen M.R."/>
            <person name="Sondergaard T.E."/>
            <person name="Sorensen J.L."/>
            <person name="Fitzpatrick D.A."/>
            <person name="Frisvad J.C."/>
            <person name="Nielsen K.L."/>
        </authorList>
    </citation>
    <scope>NUCLEOTIDE SEQUENCE</scope>
    <source>
        <strain evidence="2">IBT 30069</strain>
    </source>
</reference>
<evidence type="ECO:0000313" key="2">
    <source>
        <dbReference type="EMBL" id="KAJ5113769.1"/>
    </source>
</evidence>
<dbReference type="PROSITE" id="PS51257">
    <property type="entry name" value="PROKAR_LIPOPROTEIN"/>
    <property type="match status" value="1"/>
</dbReference>
<feature type="signal peptide" evidence="1">
    <location>
        <begin position="1"/>
        <end position="22"/>
    </location>
</feature>
<keyword evidence="1" id="KW-0732">Signal</keyword>
<sequence length="96" mass="10078">MIASKILSTAIVAFGFSSSALACVNFKGSTYHSIVVNDDGRQTCTGDLSTGDHDADNGFDGMPITYCNPGECWSLTVPYNGCGVAGVCSFDWSTFC</sequence>
<dbReference type="EMBL" id="JAPQKH010000002">
    <property type="protein sequence ID" value="KAJ5113769.1"/>
    <property type="molecule type" value="Genomic_DNA"/>
</dbReference>